<dbReference type="PANTHER" id="PTHR14413">
    <property type="entry name" value="RIBOSOMAL PROTEIN L17"/>
    <property type="match status" value="1"/>
</dbReference>
<proteinExistence type="inferred from homology"/>
<name>A0AAV9I999_9RHOD</name>
<comment type="similarity">
    <text evidence="1 4">Belongs to the bacterial ribosomal protein bL17 family.</text>
</comment>
<dbReference type="NCBIfam" id="TIGR00059">
    <property type="entry name" value="L17"/>
    <property type="match status" value="1"/>
</dbReference>
<dbReference type="PANTHER" id="PTHR14413:SF16">
    <property type="entry name" value="LARGE RIBOSOMAL SUBUNIT PROTEIN BL17M"/>
    <property type="match status" value="1"/>
</dbReference>
<accession>A0AAV9I999</accession>
<evidence type="ECO:0000313" key="6">
    <source>
        <dbReference type="Proteomes" id="UP001300502"/>
    </source>
</evidence>
<keyword evidence="3 4" id="KW-0687">Ribonucleoprotein</keyword>
<dbReference type="Gene3D" id="3.90.1030.10">
    <property type="entry name" value="Ribosomal protein L17"/>
    <property type="match status" value="1"/>
</dbReference>
<dbReference type="InterPro" id="IPR036373">
    <property type="entry name" value="Ribosomal_bL17_sf"/>
</dbReference>
<comment type="caution">
    <text evidence="5">The sequence shown here is derived from an EMBL/GenBank/DDBJ whole genome shotgun (WGS) entry which is preliminary data.</text>
</comment>
<evidence type="ECO:0008006" key="7">
    <source>
        <dbReference type="Google" id="ProtNLM"/>
    </source>
</evidence>
<evidence type="ECO:0000256" key="4">
    <source>
        <dbReference type="RuleBase" id="RU000660"/>
    </source>
</evidence>
<evidence type="ECO:0000256" key="3">
    <source>
        <dbReference type="ARBA" id="ARBA00023274"/>
    </source>
</evidence>
<keyword evidence="6" id="KW-1185">Reference proteome</keyword>
<evidence type="ECO:0000313" key="5">
    <source>
        <dbReference type="EMBL" id="KAK4523974.1"/>
    </source>
</evidence>
<dbReference type="InterPro" id="IPR000456">
    <property type="entry name" value="Ribosomal_bL17"/>
</dbReference>
<dbReference type="GO" id="GO:0006412">
    <property type="term" value="P:translation"/>
    <property type="evidence" value="ECO:0007669"/>
    <property type="project" value="InterPro"/>
</dbReference>
<reference evidence="5 6" key="1">
    <citation type="submission" date="2022-07" db="EMBL/GenBank/DDBJ databases">
        <title>Genome-wide signatures of adaptation to extreme environments.</title>
        <authorList>
            <person name="Cho C.H."/>
            <person name="Yoon H.S."/>
        </authorList>
    </citation>
    <scope>NUCLEOTIDE SEQUENCE [LARGE SCALE GENOMIC DNA]</scope>
    <source>
        <strain evidence="5 6">108.79 E11</strain>
    </source>
</reference>
<evidence type="ECO:0000256" key="2">
    <source>
        <dbReference type="ARBA" id="ARBA00022980"/>
    </source>
</evidence>
<organism evidence="5 6">
    <name type="scientific">Galdieria yellowstonensis</name>
    <dbReference type="NCBI Taxonomy" id="3028027"/>
    <lineage>
        <taxon>Eukaryota</taxon>
        <taxon>Rhodophyta</taxon>
        <taxon>Bangiophyceae</taxon>
        <taxon>Galdieriales</taxon>
        <taxon>Galdieriaceae</taxon>
        <taxon>Galdieria</taxon>
    </lineage>
</organism>
<dbReference type="GO" id="GO:0003735">
    <property type="term" value="F:structural constituent of ribosome"/>
    <property type="evidence" value="ECO:0007669"/>
    <property type="project" value="InterPro"/>
</dbReference>
<dbReference type="Pfam" id="PF01196">
    <property type="entry name" value="Ribosomal_L17"/>
    <property type="match status" value="1"/>
</dbReference>
<dbReference type="GO" id="GO:0005762">
    <property type="term" value="C:mitochondrial large ribosomal subunit"/>
    <property type="evidence" value="ECO:0007669"/>
    <property type="project" value="TreeGrafter"/>
</dbReference>
<evidence type="ECO:0000256" key="1">
    <source>
        <dbReference type="ARBA" id="ARBA00008777"/>
    </source>
</evidence>
<dbReference type="EMBL" id="JANCYU010000020">
    <property type="protein sequence ID" value="KAK4523974.1"/>
    <property type="molecule type" value="Genomic_DNA"/>
</dbReference>
<dbReference type="AlphaFoldDB" id="A0AAV9I999"/>
<dbReference type="Proteomes" id="UP001300502">
    <property type="component" value="Unassembled WGS sequence"/>
</dbReference>
<protein>
    <recommendedName>
        <fullName evidence="7">50S ribosomal protein L17</fullName>
    </recommendedName>
</protein>
<sequence>MRPGALFVPKPNTRVRHLGVSEAHRKDILKCLVTSLVQNERIVTTLAKAKEMRRYVEQTITAAKRGDIPEEEWTQYLSSPRAIEKVKTLLAERYRDRPGGYVRVLKNGFRYGDGAPRAIVELVDSPNSVFNHPLYRAIESDKKQ</sequence>
<gene>
    <name evidence="5" type="ORF">GAYE_SCF00G1872</name>
</gene>
<dbReference type="SUPFAM" id="SSF64263">
    <property type="entry name" value="Prokaryotic ribosomal protein L17"/>
    <property type="match status" value="1"/>
</dbReference>
<keyword evidence="2 4" id="KW-0689">Ribosomal protein</keyword>